<reference evidence="2 3" key="1">
    <citation type="submission" date="2021-05" db="EMBL/GenBank/DDBJ databases">
        <authorList>
            <person name="Zahm M."/>
            <person name="Klopp C."/>
            <person name="Cabau C."/>
            <person name="Kuhl H."/>
            <person name="Suciu R."/>
            <person name="Ciorpac M."/>
            <person name="Holostenco D."/>
            <person name="Gessner J."/>
            <person name="Wuertz S."/>
            <person name="Hohne C."/>
            <person name="Stock M."/>
            <person name="Gislard M."/>
            <person name="Lluch J."/>
            <person name="Milhes M."/>
            <person name="Lampietro C."/>
            <person name="Lopez Roques C."/>
            <person name="Donnadieu C."/>
            <person name="Du K."/>
            <person name="Schartl M."/>
            <person name="Guiguen Y."/>
        </authorList>
    </citation>
    <scope>NUCLEOTIDE SEQUENCE [LARGE SCALE GENOMIC DNA]</scope>
    <source>
        <strain evidence="2">Hh-F2</strain>
        <tissue evidence="2">Blood</tissue>
    </source>
</reference>
<evidence type="ECO:0000256" key="1">
    <source>
        <dbReference type="SAM" id="MobiDB-lite"/>
    </source>
</evidence>
<name>A0ABR1ABU8_HUSHU</name>
<evidence type="ECO:0000313" key="3">
    <source>
        <dbReference type="Proteomes" id="UP001369086"/>
    </source>
</evidence>
<feature type="compositionally biased region" description="Basic and acidic residues" evidence="1">
    <location>
        <begin position="267"/>
        <end position="278"/>
    </location>
</feature>
<dbReference type="PANTHER" id="PTHR37915:SF3">
    <property type="match status" value="1"/>
</dbReference>
<dbReference type="Proteomes" id="UP001369086">
    <property type="component" value="Unassembled WGS sequence"/>
</dbReference>
<keyword evidence="3" id="KW-1185">Reference proteome</keyword>
<protein>
    <submittedName>
        <fullName evidence="2">Uncharacterized protein</fullName>
    </submittedName>
</protein>
<gene>
    <name evidence="2" type="ORF">HHUSO_G1170</name>
</gene>
<feature type="region of interest" description="Disordered" evidence="1">
    <location>
        <begin position="1"/>
        <end position="53"/>
    </location>
</feature>
<evidence type="ECO:0000313" key="2">
    <source>
        <dbReference type="EMBL" id="KAK6494571.1"/>
    </source>
</evidence>
<feature type="compositionally biased region" description="Basic and acidic residues" evidence="1">
    <location>
        <begin position="35"/>
        <end position="50"/>
    </location>
</feature>
<sequence length="930" mass="104958">MTIEVSELSERGREAGQPKNGDLYSVAAHTGQAKLRPDEETNHSSKEGPREGLQLLTDSEKDAQLLPRGGFMENKTGGVMLPVNREDAALISTVPFPPGTEKPTLVVTQVSSEQSAVQEWLPTEGSEKFLCRRMSALETVQDAFLEHSIDLRDEQALSSIPSDEHYFQAYKTEAVSKIDELEKEVSTLKERFNQTVSCLQDELETKMLHWTQERESLLGQLTEAQTSILYFKKHSLQEHSDQRSQDETEASVHSLTEDESMQSTHAVKSDTGDLSDHTDLDALIDDEAGFMASEPTGTLEGPVEDLLRERSLLCSTSQADGPDALLMEQDLPIVVNKLSRISQHQMNNEFRKLHAQILHFKDAIIKMFLDKEMFIGAQRFYDTAVVQYSPDVDMLDYVCSLASSSQCILNEALTAFSLLLNMNEKEGATSYDGTPHEQRSMSYINSVPEQTSLDSLPVSGLSTADAAMESPTKSELQNQMLQMKTELSIKSQLHQEKDQRSHCLLSDMKQRVDFLQKELNTVKLSTKEEGNRQFNASKKGQDSVILFTRLDIKRNTKVLKKSLSAGRIPQESYEIASQAMGEYSRLQRERFSQLVKQYTQHVTLCEAKKNLSNLRRRAAAAAPDESETLRRIEKLHRRKKETWNRKELDFSERRMNLANMLMSTLINIEEKSGLFLVKPVLSWQGRPATMKGQFKVSKLPKLGTVLHVPSPSFAPTEHTAEPTSESPLLQHMDCFTARFYEGIHHLPSGCDPFPLPMAEGSQGVWEMVMAQPQHVQSSAQITSYNIPKILELDLQRVQFPQQHPCYKLFQKAIPSEVRPIKNTTRSYFTMKHQNYHHCIAAGKTKQMSAPPVRHPALPSLYTSDFAPSAPRPTPEGYPAHTLPPIQASSEVSFKSHSWKNTLEDCVEQNVHLFSPFKRFCYSAPEINKPI</sequence>
<dbReference type="PANTHER" id="PTHR37915">
    <property type="match status" value="1"/>
</dbReference>
<organism evidence="2 3">
    <name type="scientific">Huso huso</name>
    <name type="common">Beluga</name>
    <name type="synonym">Acipenser huso</name>
    <dbReference type="NCBI Taxonomy" id="61971"/>
    <lineage>
        <taxon>Eukaryota</taxon>
        <taxon>Metazoa</taxon>
        <taxon>Chordata</taxon>
        <taxon>Craniata</taxon>
        <taxon>Vertebrata</taxon>
        <taxon>Euteleostomi</taxon>
        <taxon>Actinopterygii</taxon>
        <taxon>Chondrostei</taxon>
        <taxon>Acipenseriformes</taxon>
        <taxon>Acipenseridae</taxon>
        <taxon>Huso</taxon>
    </lineage>
</organism>
<accession>A0ABR1ABU8</accession>
<comment type="caution">
    <text evidence="2">The sequence shown here is derived from an EMBL/GenBank/DDBJ whole genome shotgun (WGS) entry which is preliminary data.</text>
</comment>
<proteinExistence type="predicted"/>
<feature type="region of interest" description="Disordered" evidence="1">
    <location>
        <begin position="238"/>
        <end position="278"/>
    </location>
</feature>
<dbReference type="EMBL" id="JAHFZB010000001">
    <property type="protein sequence ID" value="KAK6494571.1"/>
    <property type="molecule type" value="Genomic_DNA"/>
</dbReference>